<protein>
    <submittedName>
        <fullName evidence="2">ASC-1-like (ASCH) protein</fullName>
    </submittedName>
</protein>
<gene>
    <name evidence="2" type="ORF">B0H41_000953</name>
</gene>
<reference evidence="2" key="1">
    <citation type="submission" date="2020-05" db="EMBL/GenBank/DDBJ databases">
        <authorList>
            <person name="Brown S."/>
            <person name="Huntemann M."/>
            <person name="Clum A."/>
            <person name="Spunde A."/>
            <person name="Palaniappan K."/>
            <person name="Ritter S."/>
            <person name="Mikhailova N."/>
            <person name="Chen I.-M."/>
            <person name="Stamatis D."/>
            <person name="Reddy T."/>
            <person name="O'Malley R."/>
            <person name="Daum C."/>
            <person name="Shapiro N."/>
            <person name="Ivanova N."/>
            <person name="Kyrpides N."/>
            <person name="Woyke T."/>
        </authorList>
    </citation>
    <scope>NUCLEOTIDE SEQUENCE</scope>
    <source>
        <strain evidence="2">DJ080</strain>
    </source>
</reference>
<reference evidence="2" key="2">
    <citation type="journal article" date="2022" name="Nat. Biotechnol.">
        <title>Carbon-negative production of acetone and isopropanol by gas fermentation at industrial pilot scale.</title>
        <authorList>
            <person name="Liew F.E."/>
            <person name="Nogle R."/>
            <person name="Abdalla T."/>
            <person name="Rasor B.J."/>
            <person name="Canter C."/>
            <person name="Jensen R.O."/>
            <person name="Wang L."/>
            <person name="Strutz J."/>
            <person name="Chirania P."/>
            <person name="De Tissera S."/>
            <person name="Mueller A.P."/>
            <person name="Ruan Z."/>
            <person name="Gao A."/>
            <person name="Tran L."/>
            <person name="Engle N.L."/>
            <person name="Bromley J.C."/>
            <person name="Daniell J."/>
            <person name="Conrado R."/>
            <person name="Tschaplinski T.J."/>
            <person name="Giannone R.J."/>
            <person name="Hettich R.L."/>
            <person name="Karim A.S."/>
            <person name="Simpson S.D."/>
            <person name="Brown S.D."/>
            <person name="Leang C."/>
            <person name="Jewett M.C."/>
            <person name="Kopke M."/>
        </authorList>
    </citation>
    <scope>NUCLEOTIDE SEQUENCE</scope>
    <source>
        <strain evidence="2">DJ080</strain>
    </source>
</reference>
<accession>A0AAX0AWB8</accession>
<evidence type="ECO:0000256" key="1">
    <source>
        <dbReference type="SAM" id="Phobius"/>
    </source>
</evidence>
<name>A0AAX0AWB8_CLOBE</name>
<dbReference type="Proteomes" id="UP001193748">
    <property type="component" value="Unassembled WGS sequence"/>
</dbReference>
<feature type="transmembrane region" description="Helical" evidence="1">
    <location>
        <begin position="12"/>
        <end position="35"/>
    </location>
</feature>
<feature type="transmembrane region" description="Helical" evidence="1">
    <location>
        <begin position="115"/>
        <end position="140"/>
    </location>
</feature>
<sequence length="514" mass="59035">MLKLSKFYVKVLIKSPLFLISLLFSIFIFIVQLSALENSSILEYTSVVCYAMMSLNLYFLICTSSVMSKKYEIMDFLESDISKKYLTIILAALVISIISSLIPIVFILAFKNTNISSFFILKGIINIFIILNLSNLLCISVGASVGIILKKWTSIVVSLVIYSFFPFFLFYPLSESTVVMKFLNIYSDSTTIRTNILCDEIFNVSYFCDKLVVLLISILLILVVKIIVNKKKRILSIVSIFSVIVFIIITTFIGFNSVSFIHEYDYSQGENLNYHISSYKMDININNNFTNSVSFQLNIDKPDDSIILELDDLFKINEIRINDKPIKYTHENDKIILDYQTIQKESVNVSISYQGYIHVEDSLGVDTYYCNEHTMNLTDSFSWYPYVNNDNFPIDYIVKINSSSNIYSNLNTQNEGDKYLLEGRTQKVQLFSGQYKDIYDDGIEYVIPSSKDLGKFKISLDKRITSYLNDPHNKLSKNDIDVLKDRKYKKVIVGVNVNNRSGMKVSDNILLLEL</sequence>
<organism evidence="2 3">
    <name type="scientific">Clostridium beijerinckii</name>
    <name type="common">Clostridium MP</name>
    <dbReference type="NCBI Taxonomy" id="1520"/>
    <lineage>
        <taxon>Bacteria</taxon>
        <taxon>Bacillati</taxon>
        <taxon>Bacillota</taxon>
        <taxon>Clostridia</taxon>
        <taxon>Eubacteriales</taxon>
        <taxon>Clostridiaceae</taxon>
        <taxon>Clostridium</taxon>
    </lineage>
</organism>
<feature type="transmembrane region" description="Helical" evidence="1">
    <location>
        <begin position="85"/>
        <end position="109"/>
    </location>
</feature>
<keyword evidence="1" id="KW-0812">Transmembrane</keyword>
<keyword evidence="1" id="KW-1133">Transmembrane helix</keyword>
<evidence type="ECO:0000313" key="3">
    <source>
        <dbReference type="Proteomes" id="UP001193748"/>
    </source>
</evidence>
<feature type="transmembrane region" description="Helical" evidence="1">
    <location>
        <begin position="41"/>
        <end position="64"/>
    </location>
</feature>
<comment type="caution">
    <text evidence="2">The sequence shown here is derived from an EMBL/GenBank/DDBJ whole genome shotgun (WGS) entry which is preliminary data.</text>
</comment>
<feature type="transmembrane region" description="Helical" evidence="1">
    <location>
        <begin position="211"/>
        <end position="228"/>
    </location>
</feature>
<dbReference type="AlphaFoldDB" id="A0AAX0AWB8"/>
<dbReference type="RefSeq" id="WP_173710326.1">
    <property type="nucleotide sequence ID" value="NZ_JABSWW010000001.1"/>
</dbReference>
<evidence type="ECO:0000313" key="2">
    <source>
        <dbReference type="EMBL" id="NRT87274.1"/>
    </source>
</evidence>
<dbReference type="EMBL" id="JABSWW010000001">
    <property type="protein sequence ID" value="NRT87274.1"/>
    <property type="molecule type" value="Genomic_DNA"/>
</dbReference>
<proteinExistence type="predicted"/>
<feature type="transmembrane region" description="Helical" evidence="1">
    <location>
        <begin position="235"/>
        <end position="255"/>
    </location>
</feature>
<keyword evidence="1" id="KW-0472">Membrane</keyword>
<feature type="transmembrane region" description="Helical" evidence="1">
    <location>
        <begin position="152"/>
        <end position="173"/>
    </location>
</feature>